<evidence type="ECO:0000259" key="3">
    <source>
        <dbReference type="Pfam" id="PF03061"/>
    </source>
</evidence>
<gene>
    <name evidence="4" type="ORF">RJ641_011833</name>
</gene>
<dbReference type="InterPro" id="IPR039298">
    <property type="entry name" value="ACOT13"/>
</dbReference>
<dbReference type="Proteomes" id="UP001370490">
    <property type="component" value="Unassembled WGS sequence"/>
</dbReference>
<protein>
    <submittedName>
        <fullName evidence="4">Thioesterase domain</fullName>
    </submittedName>
</protein>
<name>A0AAN8UZ96_9MAGN</name>
<keyword evidence="5" id="KW-1185">Reference proteome</keyword>
<feature type="compositionally biased region" description="Basic and acidic residues" evidence="2">
    <location>
        <begin position="1"/>
        <end position="15"/>
    </location>
</feature>
<organism evidence="4 5">
    <name type="scientific">Dillenia turbinata</name>
    <dbReference type="NCBI Taxonomy" id="194707"/>
    <lineage>
        <taxon>Eukaryota</taxon>
        <taxon>Viridiplantae</taxon>
        <taxon>Streptophyta</taxon>
        <taxon>Embryophyta</taxon>
        <taxon>Tracheophyta</taxon>
        <taxon>Spermatophyta</taxon>
        <taxon>Magnoliopsida</taxon>
        <taxon>eudicotyledons</taxon>
        <taxon>Gunneridae</taxon>
        <taxon>Pentapetalae</taxon>
        <taxon>Dilleniales</taxon>
        <taxon>Dilleniaceae</taxon>
        <taxon>Dillenia</taxon>
    </lineage>
</organism>
<dbReference type="SUPFAM" id="SSF54637">
    <property type="entry name" value="Thioesterase/thiol ester dehydrase-isomerase"/>
    <property type="match status" value="1"/>
</dbReference>
<comment type="caution">
    <text evidence="4">The sequence shown here is derived from an EMBL/GenBank/DDBJ whole genome shotgun (WGS) entry which is preliminary data.</text>
</comment>
<sequence>MDLEGVKKQLERGGNENENSSAIDSLPSKFFDHFIMAGIKVHSIQPGRILCSFKVPPRLLNSGGFMHGGATASLVDLLSAAVIYSCGATTTGVSVEINVSYLDAAFPNVRLSLSLSLSRV</sequence>
<dbReference type="Gene3D" id="3.10.129.10">
    <property type="entry name" value="Hotdog Thioesterase"/>
    <property type="match status" value="1"/>
</dbReference>
<evidence type="ECO:0000313" key="4">
    <source>
        <dbReference type="EMBL" id="KAK6923529.1"/>
    </source>
</evidence>
<proteinExistence type="inferred from homology"/>
<dbReference type="AlphaFoldDB" id="A0AAN8UZ96"/>
<comment type="similarity">
    <text evidence="1">Belongs to the thioesterase PaaI family.</text>
</comment>
<evidence type="ECO:0000256" key="2">
    <source>
        <dbReference type="SAM" id="MobiDB-lite"/>
    </source>
</evidence>
<reference evidence="4 5" key="1">
    <citation type="submission" date="2023-12" db="EMBL/GenBank/DDBJ databases">
        <title>A high-quality genome assembly for Dillenia turbinata (Dilleniales).</title>
        <authorList>
            <person name="Chanderbali A."/>
        </authorList>
    </citation>
    <scope>NUCLEOTIDE SEQUENCE [LARGE SCALE GENOMIC DNA]</scope>
    <source>
        <strain evidence="4">LSX21</strain>
        <tissue evidence="4">Leaf</tissue>
    </source>
</reference>
<dbReference type="Pfam" id="PF03061">
    <property type="entry name" value="4HBT"/>
    <property type="match status" value="1"/>
</dbReference>
<evidence type="ECO:0000313" key="5">
    <source>
        <dbReference type="Proteomes" id="UP001370490"/>
    </source>
</evidence>
<dbReference type="EMBL" id="JBAMMX010000018">
    <property type="protein sequence ID" value="KAK6923529.1"/>
    <property type="molecule type" value="Genomic_DNA"/>
</dbReference>
<accession>A0AAN8UZ96</accession>
<dbReference type="GO" id="GO:0047617">
    <property type="term" value="F:fatty acyl-CoA hydrolase activity"/>
    <property type="evidence" value="ECO:0007669"/>
    <property type="project" value="InterPro"/>
</dbReference>
<feature type="domain" description="Thioesterase" evidence="3">
    <location>
        <begin position="63"/>
        <end position="118"/>
    </location>
</feature>
<dbReference type="CDD" id="cd03443">
    <property type="entry name" value="PaaI_thioesterase"/>
    <property type="match status" value="1"/>
</dbReference>
<dbReference type="InterPro" id="IPR029069">
    <property type="entry name" value="HotDog_dom_sf"/>
</dbReference>
<evidence type="ECO:0000256" key="1">
    <source>
        <dbReference type="ARBA" id="ARBA00008324"/>
    </source>
</evidence>
<dbReference type="PANTHER" id="PTHR21660:SF47">
    <property type="entry name" value="F19P19.27 PROTEIN"/>
    <property type="match status" value="1"/>
</dbReference>
<feature type="region of interest" description="Disordered" evidence="2">
    <location>
        <begin position="1"/>
        <end position="24"/>
    </location>
</feature>
<dbReference type="PANTHER" id="PTHR21660">
    <property type="entry name" value="THIOESTERASE SUPERFAMILY MEMBER-RELATED"/>
    <property type="match status" value="1"/>
</dbReference>
<dbReference type="InterPro" id="IPR006683">
    <property type="entry name" value="Thioestr_dom"/>
</dbReference>